<accession>A0A381Y9U1</accession>
<gene>
    <name evidence="1" type="ORF">METZ01_LOCUS126226</name>
</gene>
<evidence type="ECO:0000313" key="1">
    <source>
        <dbReference type="EMBL" id="SVA73372.1"/>
    </source>
</evidence>
<name>A0A381Y9U1_9ZZZZ</name>
<dbReference type="AlphaFoldDB" id="A0A381Y9U1"/>
<protein>
    <submittedName>
        <fullName evidence="1">Uncharacterized protein</fullName>
    </submittedName>
</protein>
<dbReference type="EMBL" id="UINC01017637">
    <property type="protein sequence ID" value="SVA73372.1"/>
    <property type="molecule type" value="Genomic_DNA"/>
</dbReference>
<reference evidence="1" key="1">
    <citation type="submission" date="2018-05" db="EMBL/GenBank/DDBJ databases">
        <authorList>
            <person name="Lanie J.A."/>
            <person name="Ng W.-L."/>
            <person name="Kazmierczak K.M."/>
            <person name="Andrzejewski T.M."/>
            <person name="Davidsen T.M."/>
            <person name="Wayne K.J."/>
            <person name="Tettelin H."/>
            <person name="Glass J.I."/>
            <person name="Rusch D."/>
            <person name="Podicherti R."/>
            <person name="Tsui H.-C.T."/>
            <person name="Winkler M.E."/>
        </authorList>
    </citation>
    <scope>NUCLEOTIDE SEQUENCE</scope>
</reference>
<proteinExistence type="predicted"/>
<sequence>MFKQIINSVKLSYLSTHEYNFDRVDPHLVRYFRVEYGNQWKEALTHHLYKKEAKNDKKAA</sequence>
<organism evidence="1">
    <name type="scientific">marine metagenome</name>
    <dbReference type="NCBI Taxonomy" id="408172"/>
    <lineage>
        <taxon>unclassified sequences</taxon>
        <taxon>metagenomes</taxon>
        <taxon>ecological metagenomes</taxon>
    </lineage>
</organism>